<dbReference type="InterPro" id="IPR036412">
    <property type="entry name" value="HAD-like_sf"/>
</dbReference>
<dbReference type="VEuPathDB" id="FungiDB:KRP23_11935"/>
<keyword evidence="8" id="KW-0460">Magnesium</keyword>
<dbReference type="PRINTS" id="PR00120">
    <property type="entry name" value="HATPASE"/>
</dbReference>
<comment type="similarity">
    <text evidence="2">Belongs to the cation transport ATPase (P-type) (TC 3.A.3) family. Type IIIA subfamily.</text>
</comment>
<evidence type="ECO:0000256" key="5">
    <source>
        <dbReference type="ARBA" id="ARBA00022723"/>
    </source>
</evidence>
<dbReference type="OMA" id="SVCINIQ"/>
<keyword evidence="12" id="KW-1185">Reference proteome</keyword>
<evidence type="ECO:0000256" key="1">
    <source>
        <dbReference type="ARBA" id="ARBA00004141"/>
    </source>
</evidence>
<dbReference type="EnsemblProtists" id="Phyra54036">
    <property type="protein sequence ID" value="Phyra54036"/>
    <property type="gene ID" value="Phyra54036"/>
</dbReference>
<evidence type="ECO:0000256" key="2">
    <source>
        <dbReference type="ARBA" id="ARBA00008804"/>
    </source>
</evidence>
<name>H3G7Y6_PHYRM</name>
<dbReference type="SUPFAM" id="SSF56784">
    <property type="entry name" value="HAD-like"/>
    <property type="match status" value="1"/>
</dbReference>
<keyword evidence="7" id="KW-0067">ATP-binding</keyword>
<dbReference type="GO" id="GO:0005524">
    <property type="term" value="F:ATP binding"/>
    <property type="evidence" value="ECO:0007669"/>
    <property type="project" value="UniProtKB-KW"/>
</dbReference>
<dbReference type="GO" id="GO:0016887">
    <property type="term" value="F:ATP hydrolysis activity"/>
    <property type="evidence" value="ECO:0007669"/>
    <property type="project" value="InterPro"/>
</dbReference>
<evidence type="ECO:0000256" key="9">
    <source>
        <dbReference type="ARBA" id="ARBA00022989"/>
    </source>
</evidence>
<dbReference type="Gene3D" id="1.20.1110.10">
    <property type="entry name" value="Calcium-transporting ATPase, transmembrane domain"/>
    <property type="match status" value="1"/>
</dbReference>
<dbReference type="VEuPathDB" id="FungiDB:KRP22_10208"/>
<keyword evidence="5" id="KW-0479">Metal-binding</keyword>
<evidence type="ECO:0000256" key="10">
    <source>
        <dbReference type="ARBA" id="ARBA00023136"/>
    </source>
</evidence>
<dbReference type="GO" id="GO:0046872">
    <property type="term" value="F:metal ion binding"/>
    <property type="evidence" value="ECO:0007669"/>
    <property type="project" value="UniProtKB-KW"/>
</dbReference>
<keyword evidence="3" id="KW-0597">Phosphoprotein</keyword>
<organism evidence="11 12">
    <name type="scientific">Phytophthora ramorum</name>
    <name type="common">Sudden oak death agent</name>
    <dbReference type="NCBI Taxonomy" id="164328"/>
    <lineage>
        <taxon>Eukaryota</taxon>
        <taxon>Sar</taxon>
        <taxon>Stramenopiles</taxon>
        <taxon>Oomycota</taxon>
        <taxon>Peronosporomycetes</taxon>
        <taxon>Peronosporales</taxon>
        <taxon>Peronosporaceae</taxon>
        <taxon>Phytophthora</taxon>
    </lineage>
</organism>
<dbReference type="EMBL" id="DS566869">
    <property type="status" value="NOT_ANNOTATED_CDS"/>
    <property type="molecule type" value="Genomic_DNA"/>
</dbReference>
<dbReference type="PANTHER" id="PTHR42861">
    <property type="entry name" value="CALCIUM-TRANSPORTING ATPASE"/>
    <property type="match status" value="1"/>
</dbReference>
<dbReference type="Pfam" id="PF08282">
    <property type="entry name" value="Hydrolase_3"/>
    <property type="match status" value="1"/>
</dbReference>
<dbReference type="InterPro" id="IPR023214">
    <property type="entry name" value="HAD_sf"/>
</dbReference>
<proteinExistence type="inferred from homology"/>
<dbReference type="Gene3D" id="3.40.50.1000">
    <property type="entry name" value="HAD superfamily/HAD-like"/>
    <property type="match status" value="1"/>
</dbReference>
<dbReference type="InterPro" id="IPR001757">
    <property type="entry name" value="P_typ_ATPase"/>
</dbReference>
<dbReference type="AlphaFoldDB" id="H3G7Y6"/>
<dbReference type="Proteomes" id="UP000005238">
    <property type="component" value="Unassembled WGS sequence"/>
</dbReference>
<evidence type="ECO:0000313" key="12">
    <source>
        <dbReference type="Proteomes" id="UP000005238"/>
    </source>
</evidence>
<keyword evidence="6" id="KW-0547">Nucleotide-binding</keyword>
<dbReference type="HOGENOM" id="CLU_193209_0_0_1"/>
<dbReference type="FunFam" id="3.40.50.1000:FF:000211">
    <property type="entry name" value="Plasma membrane ATPase"/>
    <property type="match status" value="1"/>
</dbReference>
<evidence type="ECO:0008006" key="13">
    <source>
        <dbReference type="Google" id="ProtNLM"/>
    </source>
</evidence>
<sequence length="84" mass="9151">PEHKFEIVKHLQSLDKVVGMTGDGVNDAPALVQVDIGIAVDDATDAARAATDIVLVPPDLSVIITTIRMSREIFLRMKNYAIYS</sequence>
<comment type="subcellular location">
    <subcellularLocation>
        <location evidence="1">Membrane</location>
        <topology evidence="1">Multi-pass membrane protein</topology>
    </subcellularLocation>
</comment>
<accession>H3G7Y6</accession>
<reference evidence="12" key="1">
    <citation type="journal article" date="2006" name="Science">
        <title>Phytophthora genome sequences uncover evolutionary origins and mechanisms of pathogenesis.</title>
        <authorList>
            <person name="Tyler B.M."/>
            <person name="Tripathy S."/>
            <person name="Zhang X."/>
            <person name="Dehal P."/>
            <person name="Jiang R.H."/>
            <person name="Aerts A."/>
            <person name="Arredondo F.D."/>
            <person name="Baxter L."/>
            <person name="Bensasson D."/>
            <person name="Beynon J.L."/>
            <person name="Chapman J."/>
            <person name="Damasceno C.M."/>
            <person name="Dorrance A.E."/>
            <person name="Dou D."/>
            <person name="Dickerman A.W."/>
            <person name="Dubchak I.L."/>
            <person name="Garbelotto M."/>
            <person name="Gijzen M."/>
            <person name="Gordon S.G."/>
            <person name="Govers F."/>
            <person name="Grunwald N.J."/>
            <person name="Huang W."/>
            <person name="Ivors K.L."/>
            <person name="Jones R.W."/>
            <person name="Kamoun S."/>
            <person name="Krampis K."/>
            <person name="Lamour K.H."/>
            <person name="Lee M.K."/>
            <person name="McDonald W.H."/>
            <person name="Medina M."/>
            <person name="Meijer H.J."/>
            <person name="Nordberg E.K."/>
            <person name="Maclean D.J."/>
            <person name="Ospina-Giraldo M.D."/>
            <person name="Morris P.F."/>
            <person name="Phuntumart V."/>
            <person name="Putnam N.H."/>
            <person name="Rash S."/>
            <person name="Rose J.K."/>
            <person name="Sakihama Y."/>
            <person name="Salamov A.A."/>
            <person name="Savidor A."/>
            <person name="Scheuring C.F."/>
            <person name="Smith B.M."/>
            <person name="Sobral B.W."/>
            <person name="Terry A."/>
            <person name="Torto-Alalibo T.A."/>
            <person name="Win J."/>
            <person name="Xu Z."/>
            <person name="Zhang H."/>
            <person name="Grigoriev I.V."/>
            <person name="Rokhsar D.S."/>
            <person name="Boore J.L."/>
        </authorList>
    </citation>
    <scope>NUCLEOTIDE SEQUENCE [LARGE SCALE GENOMIC DNA]</scope>
    <source>
        <strain evidence="12">Pr102</strain>
    </source>
</reference>
<evidence type="ECO:0000256" key="6">
    <source>
        <dbReference type="ARBA" id="ARBA00022741"/>
    </source>
</evidence>
<reference evidence="11" key="2">
    <citation type="submission" date="2015-06" db="UniProtKB">
        <authorList>
            <consortium name="EnsemblProtists"/>
        </authorList>
    </citation>
    <scope>IDENTIFICATION</scope>
    <source>
        <strain evidence="11">Pr102</strain>
    </source>
</reference>
<evidence type="ECO:0000256" key="3">
    <source>
        <dbReference type="ARBA" id="ARBA00022553"/>
    </source>
</evidence>
<protein>
    <recommendedName>
        <fullName evidence="13">Cation-transporting P-type ATPase C-terminal domain-containing protein</fullName>
    </recommendedName>
</protein>
<dbReference type="NCBIfam" id="TIGR01494">
    <property type="entry name" value="ATPase_P-type"/>
    <property type="match status" value="1"/>
</dbReference>
<dbReference type="GO" id="GO:0016020">
    <property type="term" value="C:membrane"/>
    <property type="evidence" value="ECO:0007669"/>
    <property type="project" value="UniProtKB-SubCell"/>
</dbReference>
<evidence type="ECO:0000256" key="8">
    <source>
        <dbReference type="ARBA" id="ARBA00022842"/>
    </source>
</evidence>
<evidence type="ECO:0000313" key="11">
    <source>
        <dbReference type="EnsemblProtists" id="Phyra54036"/>
    </source>
</evidence>
<dbReference type="STRING" id="164328.H3G7Y6"/>
<keyword evidence="9" id="KW-1133">Transmembrane helix</keyword>
<evidence type="ECO:0000256" key="4">
    <source>
        <dbReference type="ARBA" id="ARBA00022692"/>
    </source>
</evidence>
<dbReference type="PRINTS" id="PR00119">
    <property type="entry name" value="CATATPASE"/>
</dbReference>
<keyword evidence="4" id="KW-0812">Transmembrane</keyword>
<dbReference type="eggNOG" id="KOG0205">
    <property type="taxonomic scope" value="Eukaryota"/>
</dbReference>
<dbReference type="InParanoid" id="H3G7Y6"/>
<evidence type="ECO:0000256" key="7">
    <source>
        <dbReference type="ARBA" id="ARBA00022840"/>
    </source>
</evidence>
<keyword evidence="10" id="KW-0472">Membrane</keyword>